<dbReference type="AlphaFoldDB" id="A0A6A1VT24"/>
<sequence length="107" mass="12295">MTEIKDLCNFNMSLRYLSRIGVIVVEGLKDQGSKGLTRPPQSKIKFESDNSSQVRWFSGTMEPMKKVNHVAGKNKRLSCIEFHWRVYNSLIVLEHQLTHGPKSVESF</sequence>
<evidence type="ECO:0000313" key="2">
    <source>
        <dbReference type="Proteomes" id="UP000516437"/>
    </source>
</evidence>
<gene>
    <name evidence="1" type="ORF">CJ030_MR5G021942</name>
</gene>
<proteinExistence type="predicted"/>
<accession>A0A6A1VT24</accession>
<keyword evidence="2" id="KW-1185">Reference proteome</keyword>
<organism evidence="1 2">
    <name type="scientific">Morella rubra</name>
    <name type="common">Chinese bayberry</name>
    <dbReference type="NCBI Taxonomy" id="262757"/>
    <lineage>
        <taxon>Eukaryota</taxon>
        <taxon>Viridiplantae</taxon>
        <taxon>Streptophyta</taxon>
        <taxon>Embryophyta</taxon>
        <taxon>Tracheophyta</taxon>
        <taxon>Spermatophyta</taxon>
        <taxon>Magnoliopsida</taxon>
        <taxon>eudicotyledons</taxon>
        <taxon>Gunneridae</taxon>
        <taxon>Pentapetalae</taxon>
        <taxon>rosids</taxon>
        <taxon>fabids</taxon>
        <taxon>Fagales</taxon>
        <taxon>Myricaceae</taxon>
        <taxon>Morella</taxon>
    </lineage>
</organism>
<dbReference type="EMBL" id="RXIC02000023">
    <property type="protein sequence ID" value="KAB1213810.1"/>
    <property type="molecule type" value="Genomic_DNA"/>
</dbReference>
<comment type="caution">
    <text evidence="1">The sequence shown here is derived from an EMBL/GenBank/DDBJ whole genome shotgun (WGS) entry which is preliminary data.</text>
</comment>
<dbReference type="Proteomes" id="UP000516437">
    <property type="component" value="Chromosome 5"/>
</dbReference>
<dbReference type="OrthoDB" id="1548845at2759"/>
<evidence type="ECO:0000313" key="1">
    <source>
        <dbReference type="EMBL" id="KAB1213810.1"/>
    </source>
</evidence>
<name>A0A6A1VT24_9ROSI</name>
<protein>
    <submittedName>
        <fullName evidence="1">Uncharacterized protein</fullName>
    </submittedName>
</protein>
<reference evidence="1 2" key="1">
    <citation type="journal article" date="2019" name="Plant Biotechnol. J.">
        <title>The red bayberry genome and genetic basis of sex determination.</title>
        <authorList>
            <person name="Jia H.M."/>
            <person name="Jia H.J."/>
            <person name="Cai Q.L."/>
            <person name="Wang Y."/>
            <person name="Zhao H.B."/>
            <person name="Yang W.F."/>
            <person name="Wang G.Y."/>
            <person name="Li Y.H."/>
            <person name="Zhan D.L."/>
            <person name="Shen Y.T."/>
            <person name="Niu Q.F."/>
            <person name="Chang L."/>
            <person name="Qiu J."/>
            <person name="Zhao L."/>
            <person name="Xie H.B."/>
            <person name="Fu W.Y."/>
            <person name="Jin J."/>
            <person name="Li X.W."/>
            <person name="Jiao Y."/>
            <person name="Zhou C.C."/>
            <person name="Tu T."/>
            <person name="Chai C.Y."/>
            <person name="Gao J.L."/>
            <person name="Fan L.J."/>
            <person name="van de Weg E."/>
            <person name="Wang J.Y."/>
            <person name="Gao Z.S."/>
        </authorList>
    </citation>
    <scope>NUCLEOTIDE SEQUENCE [LARGE SCALE GENOMIC DNA]</scope>
    <source>
        <tissue evidence="1">Leaves</tissue>
    </source>
</reference>